<sequence length="831" mass="90512">MMRTVFTLLLTILLWPASSVQAQLQMPEPPLIISVDFARLPDSKDNAETTTGAVLAAVTIIPEKGWYTYSNQPGSLGQPTVLTASLAGSPEPLKVRYPPGVRKPDPFSPEEMVNLYPGEVTLFVLMPSDVSLPADLRLHLSLLLCSKKSCMPVSLERTASLRHAEALPAAEEQPWWPEYEASAPGPQPDQVEPKQAAGPEATTGPVTTKDALGEEWSLNPRYYQSELEVGSIWKAIMLALLAGFLLNFMPCVLPVVSLKISSLVSGCVRGAQCSERARRQAFTEHNLFFAAGILAYFLVLSLVLSLLGLAWGELFQSPKLIMILSAAVFALALSLFDVYTLPIINLRSGVIDSGNPRASAFSTGVLATLLATPCSGPFLGGVLAWALVQPSMVVAIVFISIGGGMALPYLLMSAWPGLVRFFPKPGAWTVKLERIVGFFLLATCIYLINILPQDYLLSALVLLWITGVGFWIWGAWTDLNQSTRKRWTIRSAALGLVVAAATWAVQPPEISVHWRDFSAEDFRGRLGQERLLVDFTADWCVSCKFLEQTTLTDKNLAEWGKRYGLTYIRVDLTEQNPQGMLLLRELGSQSIPVVAVFPQGRDANKPLVLRDLFTSANMEEALDQLFLFGRATRMRLFQADEVEFVSGQTTAAIGSYLKGILHADHTQTWNTLLGFQGQDHAFFQGRIEALGDDRPTINDQPDAMADEAHLIAAQPHKTVSQAFFLGPASAMGVQRAGNGAGLHAFGDPLLHVHAEVVTAPGLLGDGVARSSPIELGLVRVIALQDEAYIKSQGFALAPDFAGIAHSRGRWMLAAQTQWSVKKAWIVARVSG</sequence>
<proteinExistence type="predicted"/>
<comment type="subcellular location">
    <subcellularLocation>
        <location evidence="1">Cell membrane</location>
        <topology evidence="1">Multi-pass membrane protein</topology>
    </subcellularLocation>
</comment>
<feature type="transmembrane region" description="Helical" evidence="9">
    <location>
        <begin position="232"/>
        <end position="256"/>
    </location>
</feature>
<keyword evidence="6 9" id="KW-0472">Membrane</keyword>
<accession>M5PY13</accession>
<dbReference type="Pfam" id="PF02683">
    <property type="entry name" value="DsbD_TM"/>
    <property type="match status" value="1"/>
</dbReference>
<keyword evidence="10" id="KW-0732">Signal</keyword>
<feature type="transmembrane region" description="Helical" evidence="9">
    <location>
        <begin position="392"/>
        <end position="411"/>
    </location>
</feature>
<keyword evidence="3 9" id="KW-0812">Transmembrane</keyword>
<feature type="transmembrane region" description="Helical" evidence="9">
    <location>
        <begin position="286"/>
        <end position="308"/>
    </location>
</feature>
<feature type="transmembrane region" description="Helical" evidence="9">
    <location>
        <begin position="432"/>
        <end position="449"/>
    </location>
</feature>
<dbReference type="GO" id="GO:0045454">
    <property type="term" value="P:cell redox homeostasis"/>
    <property type="evidence" value="ECO:0007669"/>
    <property type="project" value="TreeGrafter"/>
</dbReference>
<feature type="chain" id="PRO_5004069497" evidence="10">
    <location>
        <begin position="23"/>
        <end position="831"/>
    </location>
</feature>
<dbReference type="Pfam" id="PF13899">
    <property type="entry name" value="Thioredoxin_7"/>
    <property type="match status" value="1"/>
</dbReference>
<dbReference type="InterPro" id="IPR036249">
    <property type="entry name" value="Thioredoxin-like_sf"/>
</dbReference>
<protein>
    <submittedName>
        <fullName evidence="12">Thiol:disulfide interchange protein</fullName>
    </submittedName>
</protein>
<evidence type="ECO:0000256" key="7">
    <source>
        <dbReference type="ARBA" id="ARBA00023284"/>
    </source>
</evidence>
<evidence type="ECO:0000259" key="11">
    <source>
        <dbReference type="PROSITE" id="PS51352"/>
    </source>
</evidence>
<keyword evidence="2" id="KW-1003">Cell membrane</keyword>
<gene>
    <name evidence="12" type="ORF">PCS_00575</name>
</gene>
<feature type="transmembrane region" description="Helical" evidence="9">
    <location>
        <begin position="320"/>
        <end position="344"/>
    </location>
</feature>
<evidence type="ECO:0000313" key="13">
    <source>
        <dbReference type="Proteomes" id="UP000011922"/>
    </source>
</evidence>
<evidence type="ECO:0000256" key="8">
    <source>
        <dbReference type="SAM" id="MobiDB-lite"/>
    </source>
</evidence>
<dbReference type="AlphaFoldDB" id="M5PY13"/>
<evidence type="ECO:0000256" key="5">
    <source>
        <dbReference type="ARBA" id="ARBA00022989"/>
    </source>
</evidence>
<dbReference type="GO" id="GO:0017004">
    <property type="term" value="P:cytochrome complex assembly"/>
    <property type="evidence" value="ECO:0007669"/>
    <property type="project" value="UniProtKB-KW"/>
</dbReference>
<dbReference type="InterPro" id="IPR028250">
    <property type="entry name" value="DsbDN"/>
</dbReference>
<dbReference type="SUPFAM" id="SSF52833">
    <property type="entry name" value="Thioredoxin-like"/>
    <property type="match status" value="1"/>
</dbReference>
<feature type="region of interest" description="Disordered" evidence="8">
    <location>
        <begin position="175"/>
        <end position="206"/>
    </location>
</feature>
<dbReference type="PATRIC" id="fig|1262666.3.peg.574"/>
<dbReference type="GO" id="GO:0015035">
    <property type="term" value="F:protein-disulfide reductase activity"/>
    <property type="evidence" value="ECO:0007669"/>
    <property type="project" value="TreeGrafter"/>
</dbReference>
<keyword evidence="7" id="KW-0676">Redox-active center</keyword>
<dbReference type="GO" id="GO:0005886">
    <property type="term" value="C:plasma membrane"/>
    <property type="evidence" value="ECO:0007669"/>
    <property type="project" value="UniProtKB-SubCell"/>
</dbReference>
<dbReference type="Gene3D" id="3.40.30.10">
    <property type="entry name" value="Glutaredoxin"/>
    <property type="match status" value="1"/>
</dbReference>
<feature type="transmembrane region" description="Helical" evidence="9">
    <location>
        <begin position="455"/>
        <end position="475"/>
    </location>
</feature>
<evidence type="ECO:0000313" key="12">
    <source>
        <dbReference type="EMBL" id="EMG38934.1"/>
    </source>
</evidence>
<evidence type="ECO:0000256" key="1">
    <source>
        <dbReference type="ARBA" id="ARBA00004651"/>
    </source>
</evidence>
<feature type="transmembrane region" description="Helical" evidence="9">
    <location>
        <begin position="365"/>
        <end position="386"/>
    </location>
</feature>
<evidence type="ECO:0000256" key="10">
    <source>
        <dbReference type="SAM" id="SignalP"/>
    </source>
</evidence>
<dbReference type="PANTHER" id="PTHR32234">
    <property type="entry name" value="THIOL:DISULFIDE INTERCHANGE PROTEIN DSBD"/>
    <property type="match status" value="1"/>
</dbReference>
<dbReference type="PROSITE" id="PS00194">
    <property type="entry name" value="THIOREDOXIN_1"/>
    <property type="match status" value="1"/>
</dbReference>
<evidence type="ECO:0000256" key="4">
    <source>
        <dbReference type="ARBA" id="ARBA00022748"/>
    </source>
</evidence>
<feature type="transmembrane region" description="Helical" evidence="9">
    <location>
        <begin position="487"/>
        <end position="505"/>
    </location>
</feature>
<feature type="domain" description="Thioredoxin" evidence="11">
    <location>
        <begin position="492"/>
        <end position="627"/>
    </location>
</feature>
<evidence type="ECO:0000256" key="6">
    <source>
        <dbReference type="ARBA" id="ARBA00023136"/>
    </source>
</evidence>
<dbReference type="Proteomes" id="UP000011922">
    <property type="component" value="Unassembled WGS sequence"/>
</dbReference>
<reference evidence="12 13" key="1">
    <citation type="journal article" date="2013" name="Genome Announc.">
        <title>Draft Genome Sequence for Desulfovibrio africanus Strain PCS.</title>
        <authorList>
            <person name="Brown S.D."/>
            <person name="Utturkar S.M."/>
            <person name="Arkin A.P."/>
            <person name="Deutschbauer A.M."/>
            <person name="Elias D.A."/>
            <person name="Hazen T.C."/>
            <person name="Chakraborty R."/>
        </authorList>
    </citation>
    <scope>NUCLEOTIDE SEQUENCE [LARGE SCALE GENOMIC DNA]</scope>
    <source>
        <strain evidence="12 13">PCS</strain>
    </source>
</reference>
<evidence type="ECO:0000256" key="3">
    <source>
        <dbReference type="ARBA" id="ARBA00022692"/>
    </source>
</evidence>
<dbReference type="InterPro" id="IPR003834">
    <property type="entry name" value="Cyt_c_assmbl_TM_dom"/>
</dbReference>
<evidence type="ECO:0000256" key="9">
    <source>
        <dbReference type="SAM" id="Phobius"/>
    </source>
</evidence>
<dbReference type="InterPro" id="IPR013766">
    <property type="entry name" value="Thioredoxin_domain"/>
</dbReference>
<keyword evidence="5 9" id="KW-1133">Transmembrane helix</keyword>
<name>M5PY13_DESAF</name>
<organism evidence="12 13">
    <name type="scientific">Desulfocurvibacter africanus PCS</name>
    <dbReference type="NCBI Taxonomy" id="1262666"/>
    <lineage>
        <taxon>Bacteria</taxon>
        <taxon>Pseudomonadati</taxon>
        <taxon>Thermodesulfobacteriota</taxon>
        <taxon>Desulfovibrionia</taxon>
        <taxon>Desulfovibrionales</taxon>
        <taxon>Desulfovibrionaceae</taxon>
        <taxon>Desulfocurvibacter</taxon>
    </lineage>
</organism>
<dbReference type="Pfam" id="PF11412">
    <property type="entry name" value="DsbD_N"/>
    <property type="match status" value="1"/>
</dbReference>
<evidence type="ECO:0000256" key="2">
    <source>
        <dbReference type="ARBA" id="ARBA00022475"/>
    </source>
</evidence>
<dbReference type="EMBL" id="AOSV01000003">
    <property type="protein sequence ID" value="EMG38934.1"/>
    <property type="molecule type" value="Genomic_DNA"/>
</dbReference>
<keyword evidence="4" id="KW-0201">Cytochrome c-type biogenesis</keyword>
<comment type="caution">
    <text evidence="12">The sequence shown here is derived from an EMBL/GenBank/DDBJ whole genome shotgun (WGS) entry which is preliminary data.</text>
</comment>
<feature type="signal peptide" evidence="10">
    <location>
        <begin position="1"/>
        <end position="22"/>
    </location>
</feature>
<dbReference type="PROSITE" id="PS51352">
    <property type="entry name" value="THIOREDOXIN_2"/>
    <property type="match status" value="1"/>
</dbReference>
<dbReference type="InterPro" id="IPR017937">
    <property type="entry name" value="Thioredoxin_CS"/>
</dbReference>